<reference evidence="1 2" key="1">
    <citation type="journal article" date="2024" name="Front. Microbiol.">
        <title>Transcriptomic insights into the dominance of two phototrophs throughout the water column of a tropical hypersaline-alkaline crater lake (Dziani Dzaha, Mayotte).</title>
        <authorList>
            <person name="Duperron S."/>
            <person name="Halary S."/>
            <person name="Bouly J.-P."/>
            <person name="Roussel T."/>
            <person name="Hugoni M."/>
            <person name="Bruto M."/>
            <person name="Oger P."/>
            <person name="Duval C."/>
            <person name="Woo A."/>
            <person name="Jezequiel D."/>
            <person name="Ader M."/>
            <person name="Leboulanger C."/>
            <person name="Agogue H."/>
            <person name="Grossi V."/>
            <person name="Trousselier M."/>
            <person name="Bernard C."/>
        </authorList>
    </citation>
    <scope>NUCLEOTIDE SEQUENCE [LARGE SCALE GENOMIC DNA]</scope>
    <source>
        <strain evidence="1 2">PMC 851.14</strain>
    </source>
</reference>
<name>A0ABU9EUJ7_LIMFS</name>
<evidence type="ECO:0000313" key="1">
    <source>
        <dbReference type="EMBL" id="MEK9514978.1"/>
    </source>
</evidence>
<organism evidence="1 2">
    <name type="scientific">Limnospira fusiformis PMC 851.14</name>
    <dbReference type="NCBI Taxonomy" id="2219512"/>
    <lineage>
        <taxon>Bacteria</taxon>
        <taxon>Bacillati</taxon>
        <taxon>Cyanobacteriota</taxon>
        <taxon>Cyanophyceae</taxon>
        <taxon>Oscillatoriophycideae</taxon>
        <taxon>Oscillatoriales</taxon>
        <taxon>Sirenicapillariaceae</taxon>
        <taxon>Limnospira</taxon>
    </lineage>
</organism>
<dbReference type="EMBL" id="JBBWYZ010000028">
    <property type="protein sequence ID" value="MEK9514978.1"/>
    <property type="molecule type" value="Genomic_DNA"/>
</dbReference>
<evidence type="ECO:0000313" key="2">
    <source>
        <dbReference type="Proteomes" id="UP001387447"/>
    </source>
</evidence>
<sequence length="67" mass="7360">MTNFYGCGTMGEGFRISLVWEVSDLVRGNQLLPSRKLEEAVDGFQKAIAIPISQDFSNPATVVVGWL</sequence>
<comment type="caution">
    <text evidence="1">The sequence shown here is derived from an EMBL/GenBank/DDBJ whole genome shotgun (WGS) entry which is preliminary data.</text>
</comment>
<dbReference type="Proteomes" id="UP001387447">
    <property type="component" value="Unassembled WGS sequence"/>
</dbReference>
<dbReference type="RefSeq" id="WP_152344072.1">
    <property type="nucleotide sequence ID" value="NZ_JBBWYZ010000028.1"/>
</dbReference>
<protein>
    <submittedName>
        <fullName evidence="1">Uncharacterized protein</fullName>
    </submittedName>
</protein>
<accession>A0ABU9EUJ7</accession>
<proteinExistence type="predicted"/>
<gene>
    <name evidence="1" type="ORF">AAEJ74_25970</name>
</gene>
<keyword evidence="2" id="KW-1185">Reference proteome</keyword>